<reference evidence="2" key="1">
    <citation type="submission" date="2013-05" db="EMBL/GenBank/DDBJ databases">
        <authorList>
            <person name="Yim A.K.Y."/>
            <person name="Chan T.F."/>
            <person name="Ji K.M."/>
            <person name="Liu X.Y."/>
            <person name="Zhou J.W."/>
            <person name="Li R.Q."/>
            <person name="Yang K.Y."/>
            <person name="Li J."/>
            <person name="Li M."/>
            <person name="Law P.T.W."/>
            <person name="Wu Y.L."/>
            <person name="Cai Z.L."/>
            <person name="Qin H."/>
            <person name="Bao Y."/>
            <person name="Leung R.K.K."/>
            <person name="Ng P.K.S."/>
            <person name="Zou J."/>
            <person name="Zhong X.J."/>
            <person name="Ran P.X."/>
            <person name="Zhong N.S."/>
            <person name="Liu Z.G."/>
            <person name="Tsui S.K.W."/>
        </authorList>
    </citation>
    <scope>NUCLEOTIDE SEQUENCE</scope>
    <source>
        <strain evidence="2">Derf</strain>
        <tissue evidence="2">Whole organism</tissue>
    </source>
</reference>
<reference evidence="2" key="2">
    <citation type="journal article" date="2022" name="Res Sq">
        <title>Comparative Genomics Reveals Insights into the Divergent Evolution of Astigmatic Mites and Household Pest Adaptations.</title>
        <authorList>
            <person name="Xiong Q."/>
            <person name="Wan A.T.-Y."/>
            <person name="Liu X.-Y."/>
            <person name="Fung C.S.-H."/>
            <person name="Xiao X."/>
            <person name="Malainual N."/>
            <person name="Hou J."/>
            <person name="Wang L."/>
            <person name="Wang M."/>
            <person name="Yang K."/>
            <person name="Cui Y."/>
            <person name="Leung E."/>
            <person name="Nong W."/>
            <person name="Shin S.-K."/>
            <person name="Au S."/>
            <person name="Jeong K.Y."/>
            <person name="Chew F.T."/>
            <person name="Hui J."/>
            <person name="Leung T.F."/>
            <person name="Tungtrongchitr A."/>
            <person name="Zhong N."/>
            <person name="Liu Z."/>
            <person name="Tsui S."/>
        </authorList>
    </citation>
    <scope>NUCLEOTIDE SEQUENCE</scope>
    <source>
        <strain evidence="2">Derf</strain>
        <tissue evidence="2">Whole organism</tissue>
    </source>
</reference>
<protein>
    <submittedName>
        <fullName evidence="2">Uncharacterized protein</fullName>
    </submittedName>
</protein>
<accession>A0A922I7T0</accession>
<keyword evidence="3" id="KW-1185">Reference proteome</keyword>
<evidence type="ECO:0000313" key="2">
    <source>
        <dbReference type="EMBL" id="KAH9522255.1"/>
    </source>
</evidence>
<organism evidence="2 3">
    <name type="scientific">Dermatophagoides farinae</name>
    <name type="common">American house dust mite</name>
    <dbReference type="NCBI Taxonomy" id="6954"/>
    <lineage>
        <taxon>Eukaryota</taxon>
        <taxon>Metazoa</taxon>
        <taxon>Ecdysozoa</taxon>
        <taxon>Arthropoda</taxon>
        <taxon>Chelicerata</taxon>
        <taxon>Arachnida</taxon>
        <taxon>Acari</taxon>
        <taxon>Acariformes</taxon>
        <taxon>Sarcoptiformes</taxon>
        <taxon>Astigmata</taxon>
        <taxon>Psoroptidia</taxon>
        <taxon>Analgoidea</taxon>
        <taxon>Pyroglyphidae</taxon>
        <taxon>Dermatophagoidinae</taxon>
        <taxon>Dermatophagoides</taxon>
    </lineage>
</organism>
<name>A0A922I7T0_DERFA</name>
<dbReference type="Proteomes" id="UP000790347">
    <property type="component" value="Unassembled WGS sequence"/>
</dbReference>
<dbReference type="AlphaFoldDB" id="A0A922I7T0"/>
<evidence type="ECO:0000313" key="3">
    <source>
        <dbReference type="Proteomes" id="UP000790347"/>
    </source>
</evidence>
<sequence length="94" mass="11090">MITPLFLFYLDLRSPFLLSSSSSFFIMNRVCLCIREKRKRKDLEESFEKKNSKPNVTNAHKNDDDENLTIVDGWMDGRMVKLFFCLTRLGSMMK</sequence>
<feature type="region of interest" description="Disordered" evidence="1">
    <location>
        <begin position="44"/>
        <end position="63"/>
    </location>
</feature>
<dbReference type="EMBL" id="ASGP02000002">
    <property type="protein sequence ID" value="KAH9522255.1"/>
    <property type="molecule type" value="Genomic_DNA"/>
</dbReference>
<evidence type="ECO:0000256" key="1">
    <source>
        <dbReference type="SAM" id="MobiDB-lite"/>
    </source>
</evidence>
<comment type="caution">
    <text evidence="2">The sequence shown here is derived from an EMBL/GenBank/DDBJ whole genome shotgun (WGS) entry which is preliminary data.</text>
</comment>
<gene>
    <name evidence="2" type="ORF">DERF_005843</name>
</gene>
<proteinExistence type="predicted"/>